<dbReference type="Proteomes" id="UP001163823">
    <property type="component" value="Chromosome 3"/>
</dbReference>
<proteinExistence type="predicted"/>
<organism evidence="2 3">
    <name type="scientific">Quillaja saponaria</name>
    <name type="common">Soap bark tree</name>
    <dbReference type="NCBI Taxonomy" id="32244"/>
    <lineage>
        <taxon>Eukaryota</taxon>
        <taxon>Viridiplantae</taxon>
        <taxon>Streptophyta</taxon>
        <taxon>Embryophyta</taxon>
        <taxon>Tracheophyta</taxon>
        <taxon>Spermatophyta</taxon>
        <taxon>Magnoliopsida</taxon>
        <taxon>eudicotyledons</taxon>
        <taxon>Gunneridae</taxon>
        <taxon>Pentapetalae</taxon>
        <taxon>rosids</taxon>
        <taxon>fabids</taxon>
        <taxon>Fabales</taxon>
        <taxon>Quillajaceae</taxon>
        <taxon>Quillaja</taxon>
    </lineage>
</organism>
<evidence type="ECO:0000313" key="3">
    <source>
        <dbReference type="Proteomes" id="UP001163823"/>
    </source>
</evidence>
<keyword evidence="3" id="KW-1185">Reference proteome</keyword>
<protein>
    <submittedName>
        <fullName evidence="2">Peroxisomal membrane protein MPV17</fullName>
    </submittedName>
</protein>
<evidence type="ECO:0000313" key="2">
    <source>
        <dbReference type="EMBL" id="KAJ7976524.1"/>
    </source>
</evidence>
<accession>A0AAD7VI67</accession>
<gene>
    <name evidence="2" type="ORF">O6P43_006297</name>
</gene>
<feature type="region of interest" description="Disordered" evidence="1">
    <location>
        <begin position="93"/>
        <end position="117"/>
    </location>
</feature>
<reference evidence="2" key="1">
    <citation type="journal article" date="2023" name="Science">
        <title>Elucidation of the pathway for biosynthesis of saponin adjuvants from the soapbark tree.</title>
        <authorList>
            <person name="Reed J."/>
            <person name="Orme A."/>
            <person name="El-Demerdash A."/>
            <person name="Owen C."/>
            <person name="Martin L.B.B."/>
            <person name="Misra R.C."/>
            <person name="Kikuchi S."/>
            <person name="Rejzek M."/>
            <person name="Martin A.C."/>
            <person name="Harkess A."/>
            <person name="Leebens-Mack J."/>
            <person name="Louveau T."/>
            <person name="Stephenson M.J."/>
            <person name="Osbourn A."/>
        </authorList>
    </citation>
    <scope>NUCLEOTIDE SEQUENCE</scope>
    <source>
        <strain evidence="2">S10</strain>
    </source>
</reference>
<dbReference type="AlphaFoldDB" id="A0AAD7VI67"/>
<name>A0AAD7VI67_QUISA</name>
<evidence type="ECO:0000256" key="1">
    <source>
        <dbReference type="SAM" id="MobiDB-lite"/>
    </source>
</evidence>
<sequence length="277" mass="29300">MVPHPALLTHKATLLYRVGFSCRPISHFDHHAKFPAMPIQIRAFRSFWRHPCSHPLHSSPGVAYKDMGGSAMGFSQPGFGNFRVSAVSEGGSGRTGGYGGSGGGRGGEDSGSGSGDDGGGQNWSLLSWYLDLLAKYPVVVKALSSAILTLIGDLICQIVIDQVPSLDPEKDVSLYFVGFGVSGPNTAFLVLVSEWTGDTIWSIRCILTASTGSVPFFSHVHWSFLSYFGDTRGKAITSCTHASTGVVPCHSCKLAAVDTFPVSQLQICSAAIPGPCC</sequence>
<comment type="caution">
    <text evidence="2">The sequence shown here is derived from an EMBL/GenBank/DDBJ whole genome shotgun (WGS) entry which is preliminary data.</text>
</comment>
<dbReference type="EMBL" id="JARAOO010000003">
    <property type="protein sequence ID" value="KAJ7976524.1"/>
    <property type="molecule type" value="Genomic_DNA"/>
</dbReference>
<dbReference type="KEGG" id="qsa:O6P43_006297"/>